<gene>
    <name evidence="2" type="ORF">ABB30_01405</name>
</gene>
<reference evidence="2 3" key="1">
    <citation type="submission" date="2015-05" db="EMBL/GenBank/DDBJ databases">
        <title>Genome sequencing and analysis of members of genus Stenotrophomonas.</title>
        <authorList>
            <person name="Patil P.P."/>
            <person name="Midha S."/>
            <person name="Patil P.B."/>
        </authorList>
    </citation>
    <scope>NUCLEOTIDE SEQUENCE [LARGE SCALE GENOMIC DNA]</scope>
    <source>
        <strain evidence="2 3">DSM 24757</strain>
    </source>
</reference>
<evidence type="ECO:0008006" key="4">
    <source>
        <dbReference type="Google" id="ProtNLM"/>
    </source>
</evidence>
<protein>
    <recommendedName>
        <fullName evidence="4">Transmembrane protein</fullName>
    </recommendedName>
</protein>
<dbReference type="EMBL" id="LDJM01000005">
    <property type="protein sequence ID" value="KRG79313.1"/>
    <property type="molecule type" value="Genomic_DNA"/>
</dbReference>
<dbReference type="PATRIC" id="fig|336566.3.peg.2558"/>
<keyword evidence="1" id="KW-0812">Transmembrane</keyword>
<comment type="caution">
    <text evidence="2">The sequence shown here is derived from an EMBL/GenBank/DDBJ whole genome shotgun (WGS) entry which is preliminary data.</text>
</comment>
<dbReference type="STRING" id="336566.ABB30_01405"/>
<keyword evidence="1" id="KW-0472">Membrane</keyword>
<evidence type="ECO:0000313" key="3">
    <source>
        <dbReference type="Proteomes" id="UP000050956"/>
    </source>
</evidence>
<sequence>MLFLSLFSWFILAEMNVAWLKGRRLHWVWPVSGVILSTAWMLPVKDGAGLVALLFVSPGVVLASFLVFWHLWRAKTAGVIDS</sequence>
<keyword evidence="3" id="KW-1185">Reference proteome</keyword>
<name>A0A0R0DM23_9GAMM</name>
<keyword evidence="1" id="KW-1133">Transmembrane helix</keyword>
<dbReference type="Proteomes" id="UP000050956">
    <property type="component" value="Unassembled WGS sequence"/>
</dbReference>
<feature type="transmembrane region" description="Helical" evidence="1">
    <location>
        <begin position="27"/>
        <end position="44"/>
    </location>
</feature>
<proteinExistence type="predicted"/>
<accession>A0A0R0DM23</accession>
<organism evidence="2 3">
    <name type="scientific">Stenotrophomonas ginsengisoli</name>
    <dbReference type="NCBI Taxonomy" id="336566"/>
    <lineage>
        <taxon>Bacteria</taxon>
        <taxon>Pseudomonadati</taxon>
        <taxon>Pseudomonadota</taxon>
        <taxon>Gammaproteobacteria</taxon>
        <taxon>Lysobacterales</taxon>
        <taxon>Lysobacteraceae</taxon>
        <taxon>Stenotrophomonas</taxon>
    </lineage>
</organism>
<evidence type="ECO:0000256" key="1">
    <source>
        <dbReference type="SAM" id="Phobius"/>
    </source>
</evidence>
<evidence type="ECO:0000313" key="2">
    <source>
        <dbReference type="EMBL" id="KRG79313.1"/>
    </source>
</evidence>
<dbReference type="AlphaFoldDB" id="A0A0R0DM23"/>
<feature type="transmembrane region" description="Helical" evidence="1">
    <location>
        <begin position="51"/>
        <end position="72"/>
    </location>
</feature>